<evidence type="ECO:0000313" key="1">
    <source>
        <dbReference type="Proteomes" id="UP000887576"/>
    </source>
</evidence>
<evidence type="ECO:0000313" key="2">
    <source>
        <dbReference type="WBParaSite" id="JU765_v2.g12201.t1"/>
    </source>
</evidence>
<sequence length="75" mass="8419">MPTHANEYADNDSDSESDPGYRPTIVLMGQKRSGKTSIRKVVFQKMSPNETLFVESTSRVIQERKLSGIFLVVSL</sequence>
<dbReference type="WBParaSite" id="JU765_v2.g12201.t1">
    <property type="protein sequence ID" value="JU765_v2.g12201.t1"/>
    <property type="gene ID" value="JU765_v2.g12201"/>
</dbReference>
<dbReference type="Proteomes" id="UP000887576">
    <property type="component" value="Unplaced"/>
</dbReference>
<reference evidence="2" key="1">
    <citation type="submission" date="2022-11" db="UniProtKB">
        <authorList>
            <consortium name="WormBaseParasite"/>
        </authorList>
    </citation>
    <scope>IDENTIFICATION</scope>
</reference>
<name>A0AC34Q260_9BILA</name>
<organism evidence="1 2">
    <name type="scientific">Panagrolaimus sp. JU765</name>
    <dbReference type="NCBI Taxonomy" id="591449"/>
    <lineage>
        <taxon>Eukaryota</taxon>
        <taxon>Metazoa</taxon>
        <taxon>Ecdysozoa</taxon>
        <taxon>Nematoda</taxon>
        <taxon>Chromadorea</taxon>
        <taxon>Rhabditida</taxon>
        <taxon>Tylenchina</taxon>
        <taxon>Panagrolaimomorpha</taxon>
        <taxon>Panagrolaimoidea</taxon>
        <taxon>Panagrolaimidae</taxon>
        <taxon>Panagrolaimus</taxon>
    </lineage>
</organism>
<accession>A0AC34Q260</accession>
<proteinExistence type="predicted"/>
<protein>
    <submittedName>
        <fullName evidence="2">Uncharacterized protein</fullName>
    </submittedName>
</protein>